<dbReference type="EMBL" id="RIBS01000004">
    <property type="protein sequence ID" value="RNF83602.1"/>
    <property type="molecule type" value="Genomic_DNA"/>
</dbReference>
<dbReference type="Pfam" id="PF07219">
    <property type="entry name" value="HemY_N"/>
    <property type="match status" value="1"/>
</dbReference>
<dbReference type="GO" id="GO:0042168">
    <property type="term" value="P:heme metabolic process"/>
    <property type="evidence" value="ECO:0007669"/>
    <property type="project" value="InterPro"/>
</dbReference>
<dbReference type="UniPathway" id="UPA00252"/>
<keyword evidence="8 10" id="KW-0472">Membrane</keyword>
<evidence type="ECO:0000256" key="3">
    <source>
        <dbReference type="ARBA" id="ARBA00004744"/>
    </source>
</evidence>
<dbReference type="GO" id="GO:0006779">
    <property type="term" value="P:porphyrin-containing compound biosynthetic process"/>
    <property type="evidence" value="ECO:0007669"/>
    <property type="project" value="UniProtKB-KW"/>
</dbReference>
<comment type="subcellular location">
    <subcellularLocation>
        <location evidence="2">Cell inner membrane</location>
        <topology evidence="2">Multi-pass membrane protein</topology>
    </subcellularLocation>
</comment>
<evidence type="ECO:0000256" key="2">
    <source>
        <dbReference type="ARBA" id="ARBA00004429"/>
    </source>
</evidence>
<dbReference type="NCBIfam" id="TIGR00540">
    <property type="entry name" value="TPR_hemY_coli"/>
    <property type="match status" value="1"/>
</dbReference>
<sequence>MNLFRNLLFWIVLALVGALVAQLLVRDPGHVLVRYGGYDYTMTVVDALLMGVAAIALVWVLWKGLSLPLSALRRHRKKHARARLVEGLEALHQGHWARAEKALSQAAQPQRVGRNEVAAIAHLAAARAADARGDDDAVARHLDALAAERPLDAAIARAQRQLDAGTFESALETLDTAPQPLPPRGLALRAQALAALGRSGEAYGLLGALRQQHALPTAELARLESSWAEAGLREAADANVLADRWEALPKPLRSDPAAVAAYAERAAALRWDEAATRSVEQALDANWSDSLASLYGRLPVGRLEARQSNAERWLQQHPASPALLLALARLLRAQRRWPQAEGYLHRAIAQGAGSEGWEELGHGFAEAGDETLARLSYANALCSARDEAIVELPGRDLRQRIFDEAAIEERDEHGMPRLRG</sequence>
<dbReference type="InterPro" id="IPR011990">
    <property type="entry name" value="TPR-like_helical_dom_sf"/>
</dbReference>
<reference evidence="12 13" key="1">
    <citation type="submission" date="2018-11" db="EMBL/GenBank/DDBJ databases">
        <title>Lysobacter cryohumiis sp. nov., isolated from soil in the Tianshan Mountains, Xinjiang, China.</title>
        <authorList>
            <person name="Luo Y."/>
            <person name="Sheng H."/>
        </authorList>
    </citation>
    <scope>NUCLEOTIDE SEQUENCE [LARGE SCALE GENOMIC DNA]</scope>
    <source>
        <strain evidence="12 13">ZS60</strain>
    </source>
</reference>
<evidence type="ECO:0000256" key="4">
    <source>
        <dbReference type="ARBA" id="ARBA00022475"/>
    </source>
</evidence>
<evidence type="ECO:0000256" key="1">
    <source>
        <dbReference type="ARBA" id="ARBA00002962"/>
    </source>
</evidence>
<dbReference type="OrthoDB" id="7053339at2"/>
<comment type="function">
    <text evidence="1">Involved in a late step of protoheme IX synthesis.</text>
</comment>
<dbReference type="AlphaFoldDB" id="A0A3M8SYH1"/>
<evidence type="ECO:0000259" key="11">
    <source>
        <dbReference type="Pfam" id="PF07219"/>
    </source>
</evidence>
<gene>
    <name evidence="12" type="ORF">EER27_09425</name>
</gene>
<evidence type="ECO:0000256" key="5">
    <source>
        <dbReference type="ARBA" id="ARBA00022519"/>
    </source>
</evidence>
<proteinExistence type="predicted"/>
<evidence type="ECO:0000313" key="13">
    <source>
        <dbReference type="Proteomes" id="UP000267049"/>
    </source>
</evidence>
<accession>A0A3M8SYH1</accession>
<dbReference type="InterPro" id="IPR010817">
    <property type="entry name" value="HemY_N"/>
</dbReference>
<comment type="pathway">
    <text evidence="3">Porphyrin-containing compound metabolism; protoheme biosynthesis.</text>
</comment>
<keyword evidence="5" id="KW-0997">Cell inner membrane</keyword>
<feature type="domain" description="HemY N-terminal" evidence="11">
    <location>
        <begin position="29"/>
        <end position="133"/>
    </location>
</feature>
<dbReference type="Gene3D" id="1.25.40.10">
    <property type="entry name" value="Tetratricopeptide repeat domain"/>
    <property type="match status" value="1"/>
</dbReference>
<comment type="caution">
    <text evidence="12">The sequence shown here is derived from an EMBL/GenBank/DDBJ whole genome shotgun (WGS) entry which is preliminary data.</text>
</comment>
<evidence type="ECO:0000256" key="6">
    <source>
        <dbReference type="ARBA" id="ARBA00022692"/>
    </source>
</evidence>
<keyword evidence="9" id="KW-0627">Porphyrin biosynthesis</keyword>
<protein>
    <submittedName>
        <fullName evidence="12">Heme biosynthesis protein HemY</fullName>
    </submittedName>
</protein>
<dbReference type="GO" id="GO:0005886">
    <property type="term" value="C:plasma membrane"/>
    <property type="evidence" value="ECO:0007669"/>
    <property type="project" value="UniProtKB-SubCell"/>
</dbReference>
<feature type="transmembrane region" description="Helical" evidence="10">
    <location>
        <begin position="47"/>
        <end position="72"/>
    </location>
</feature>
<name>A0A3M8SYH1_9GAMM</name>
<dbReference type="InterPro" id="IPR005254">
    <property type="entry name" value="Heme_biosyn_assoc_TPR_pro"/>
</dbReference>
<evidence type="ECO:0000256" key="7">
    <source>
        <dbReference type="ARBA" id="ARBA00022989"/>
    </source>
</evidence>
<keyword evidence="6 10" id="KW-0812">Transmembrane</keyword>
<keyword evidence="13" id="KW-1185">Reference proteome</keyword>
<dbReference type="Proteomes" id="UP000267049">
    <property type="component" value="Unassembled WGS sequence"/>
</dbReference>
<dbReference type="RefSeq" id="WP_123087862.1">
    <property type="nucleotide sequence ID" value="NZ_RIBS01000004.1"/>
</dbReference>
<evidence type="ECO:0000313" key="12">
    <source>
        <dbReference type="EMBL" id="RNF83602.1"/>
    </source>
</evidence>
<organism evidence="12 13">
    <name type="scientific">Montanilutibacter psychrotolerans</name>
    <dbReference type="NCBI Taxonomy" id="1327343"/>
    <lineage>
        <taxon>Bacteria</taxon>
        <taxon>Pseudomonadati</taxon>
        <taxon>Pseudomonadota</taxon>
        <taxon>Gammaproteobacteria</taxon>
        <taxon>Lysobacterales</taxon>
        <taxon>Lysobacteraceae</taxon>
        <taxon>Montanilutibacter</taxon>
    </lineage>
</organism>
<evidence type="ECO:0000256" key="10">
    <source>
        <dbReference type="SAM" id="Phobius"/>
    </source>
</evidence>
<evidence type="ECO:0000256" key="8">
    <source>
        <dbReference type="ARBA" id="ARBA00023136"/>
    </source>
</evidence>
<evidence type="ECO:0000256" key="9">
    <source>
        <dbReference type="ARBA" id="ARBA00023244"/>
    </source>
</evidence>
<keyword evidence="4" id="KW-1003">Cell membrane</keyword>
<keyword evidence="7 10" id="KW-1133">Transmembrane helix</keyword>